<dbReference type="InterPro" id="IPR051335">
    <property type="entry name" value="Alanyl-tRNA_Editing_Enzymes"/>
</dbReference>
<accession>A0A840QQU1</accession>
<dbReference type="InterPro" id="IPR009000">
    <property type="entry name" value="Transl_B-barrel_sf"/>
</dbReference>
<feature type="domain" description="Alanyl-transfer RNA synthetases family profile" evidence="5">
    <location>
        <begin position="1"/>
        <end position="226"/>
    </location>
</feature>
<dbReference type="Proteomes" id="UP000551878">
    <property type="component" value="Unassembled WGS sequence"/>
</dbReference>
<keyword evidence="6" id="KW-0030">Aminoacyl-tRNA synthetase</keyword>
<evidence type="ECO:0000259" key="5">
    <source>
        <dbReference type="PROSITE" id="PS50860"/>
    </source>
</evidence>
<dbReference type="InterPro" id="IPR012947">
    <property type="entry name" value="tRNA_SAD"/>
</dbReference>
<dbReference type="Pfam" id="PF01411">
    <property type="entry name" value="tRNA-synt_2c"/>
    <property type="match status" value="1"/>
</dbReference>
<dbReference type="EC" id="6.1.1.7" evidence="6"/>
<dbReference type="GO" id="GO:0004813">
    <property type="term" value="F:alanine-tRNA ligase activity"/>
    <property type="evidence" value="ECO:0007669"/>
    <property type="project" value="UniProtKB-EC"/>
</dbReference>
<evidence type="ECO:0000256" key="1">
    <source>
        <dbReference type="ARBA" id="ARBA00001947"/>
    </source>
</evidence>
<keyword evidence="7" id="KW-1185">Reference proteome</keyword>
<evidence type="ECO:0000256" key="3">
    <source>
        <dbReference type="ARBA" id="ARBA00022723"/>
    </source>
</evidence>
<dbReference type="InterPro" id="IPR018163">
    <property type="entry name" value="Thr/Ala-tRNA-synth_IIc_edit"/>
</dbReference>
<evidence type="ECO:0000313" key="6">
    <source>
        <dbReference type="EMBL" id="MBB5173816.1"/>
    </source>
</evidence>
<gene>
    <name evidence="6" type="ORF">HNQ41_002006</name>
</gene>
<keyword evidence="6" id="KW-0436">Ligase</keyword>
<dbReference type="GO" id="GO:0005524">
    <property type="term" value="F:ATP binding"/>
    <property type="evidence" value="ECO:0007669"/>
    <property type="project" value="InterPro"/>
</dbReference>
<name>A0A840QQU1_9BACI</name>
<dbReference type="SUPFAM" id="SSF55186">
    <property type="entry name" value="ThrRS/AlaRS common domain"/>
    <property type="match status" value="1"/>
</dbReference>
<dbReference type="RefSeq" id="WP_184664255.1">
    <property type="nucleotide sequence ID" value="NZ_JACHHB010000008.1"/>
</dbReference>
<dbReference type="PANTHER" id="PTHR43462:SF1">
    <property type="entry name" value="ALANYL-TRNA EDITING PROTEIN AARSD1"/>
    <property type="match status" value="1"/>
</dbReference>
<dbReference type="PANTHER" id="PTHR43462">
    <property type="entry name" value="ALANYL-TRNA EDITING PROTEIN"/>
    <property type="match status" value="1"/>
</dbReference>
<dbReference type="GO" id="GO:0003676">
    <property type="term" value="F:nucleic acid binding"/>
    <property type="evidence" value="ECO:0007669"/>
    <property type="project" value="InterPro"/>
</dbReference>
<dbReference type="SUPFAM" id="SSF50447">
    <property type="entry name" value="Translation proteins"/>
    <property type="match status" value="1"/>
</dbReference>
<dbReference type="GO" id="GO:0006419">
    <property type="term" value="P:alanyl-tRNA aminoacylation"/>
    <property type="evidence" value="ECO:0007669"/>
    <property type="project" value="InterPro"/>
</dbReference>
<dbReference type="SMART" id="SM00863">
    <property type="entry name" value="tRNA_SAD"/>
    <property type="match status" value="1"/>
</dbReference>
<dbReference type="Gene3D" id="3.10.310.40">
    <property type="match status" value="1"/>
</dbReference>
<evidence type="ECO:0000256" key="4">
    <source>
        <dbReference type="ARBA" id="ARBA00022833"/>
    </source>
</evidence>
<comment type="cofactor">
    <cofactor evidence="1">
        <name>Zn(2+)</name>
        <dbReference type="ChEBI" id="CHEBI:29105"/>
    </cofactor>
</comment>
<reference evidence="6 7" key="1">
    <citation type="submission" date="2020-08" db="EMBL/GenBank/DDBJ databases">
        <title>Genomic Encyclopedia of Type Strains, Phase IV (KMG-IV): sequencing the most valuable type-strain genomes for metagenomic binning, comparative biology and taxonomic classification.</title>
        <authorList>
            <person name="Goeker M."/>
        </authorList>
    </citation>
    <scope>NUCLEOTIDE SEQUENCE [LARGE SCALE GENOMIC DNA]</scope>
    <source>
        <strain evidence="6 7">DSM 24696</strain>
    </source>
</reference>
<dbReference type="AlphaFoldDB" id="A0A840QQU1"/>
<evidence type="ECO:0000313" key="7">
    <source>
        <dbReference type="Proteomes" id="UP000551878"/>
    </source>
</evidence>
<comment type="caution">
    <text evidence="6">The sequence shown here is derived from an EMBL/GenBank/DDBJ whole genome shotgun (WGS) entry which is preliminary data.</text>
</comment>
<evidence type="ECO:0000256" key="2">
    <source>
        <dbReference type="ARBA" id="ARBA00004496"/>
    </source>
</evidence>
<keyword evidence="3" id="KW-0479">Metal-binding</keyword>
<protein>
    <submittedName>
        <fullName evidence="6">Alanyl-tRNA synthetase</fullName>
        <ecNumber evidence="6">6.1.1.7</ecNumber>
    </submittedName>
</protein>
<organism evidence="6 7">
    <name type="scientific">Texcoconibacillus texcoconensis</name>
    <dbReference type="NCBI Taxonomy" id="1095777"/>
    <lineage>
        <taxon>Bacteria</taxon>
        <taxon>Bacillati</taxon>
        <taxon>Bacillota</taxon>
        <taxon>Bacilli</taxon>
        <taxon>Bacillales</taxon>
        <taxon>Bacillaceae</taxon>
        <taxon>Texcoconibacillus</taxon>
    </lineage>
</organism>
<dbReference type="InterPro" id="IPR018164">
    <property type="entry name" value="Ala-tRNA-synth_IIc_N"/>
</dbReference>
<dbReference type="Gene3D" id="3.30.980.10">
    <property type="entry name" value="Threonyl-trna Synthetase, Chain A, domain 2"/>
    <property type="match status" value="1"/>
</dbReference>
<dbReference type="GO" id="GO:0005737">
    <property type="term" value="C:cytoplasm"/>
    <property type="evidence" value="ECO:0007669"/>
    <property type="project" value="UniProtKB-SubCell"/>
</dbReference>
<comment type="subcellular location">
    <subcellularLocation>
        <location evidence="2">Cytoplasm</location>
    </subcellularLocation>
</comment>
<keyword evidence="4" id="KW-0862">Zinc</keyword>
<dbReference type="InterPro" id="IPR018165">
    <property type="entry name" value="Ala-tRNA-synth_IIc_core"/>
</dbReference>
<dbReference type="EMBL" id="JACHHB010000008">
    <property type="protein sequence ID" value="MBB5173816.1"/>
    <property type="molecule type" value="Genomic_DNA"/>
</dbReference>
<dbReference type="GO" id="GO:0002161">
    <property type="term" value="F:aminoacyl-tRNA deacylase activity"/>
    <property type="evidence" value="ECO:0007669"/>
    <property type="project" value="UniProtKB-ARBA"/>
</dbReference>
<proteinExistence type="predicted"/>
<dbReference type="PROSITE" id="PS50860">
    <property type="entry name" value="AA_TRNA_LIGASE_II_ALA"/>
    <property type="match status" value="1"/>
</dbReference>
<sequence length="399" mass="44747">MPTKKLFYEDAYIQSFETNIVRQAQDEEGHDYVVLEETAFYPTAGGQPNDTGEINGQAVVDVEEVDGELRHYLNEPLDLAVTDREVSAQIDWPRRFDHMQQHTGQHILSAAFAELFEIETVSFHLGERICTIDLDTDGLTEQQAEQVEARANEIIQENRAIETRQVPEEELANYPLRKTPSVTGTVRLIIIPDFDYNGCGGTHPRSTGEVTMSKILNWERQKKRIRVQFICGDRVRHQFNEKQAVLHKLNDRLNAPDDGLVEAVERLLENEKQMEKSLQETKTALLHHEAKELAFEREEAFVGKVYEGRGMKELQQLARAAVAEASEAIVVLVAENDQQLQFVCARGQAADANMKELADVLLAEIDGKGGGNEQIAQGGGEKKVRGSELLETGRGALAK</sequence>
<dbReference type="Pfam" id="PF07973">
    <property type="entry name" value="tRNA_SAD"/>
    <property type="match status" value="1"/>
</dbReference>
<dbReference type="GO" id="GO:0046872">
    <property type="term" value="F:metal ion binding"/>
    <property type="evidence" value="ECO:0007669"/>
    <property type="project" value="UniProtKB-KW"/>
</dbReference>
<dbReference type="Gene3D" id="2.40.30.130">
    <property type="match status" value="1"/>
</dbReference>